<dbReference type="AlphaFoldDB" id="A0A3P7WRG8"/>
<protein>
    <submittedName>
        <fullName evidence="1">Uncharacterized protein</fullName>
    </submittedName>
</protein>
<proteinExistence type="predicted"/>
<name>A0A3P7WRG8_HAEPC</name>
<keyword evidence="2" id="KW-1185">Reference proteome</keyword>
<sequence length="60" mass="6845">MTSEVKQCSSPFMAFSTPGEKVIDIVRMRLRAIIGLSDYVHFHFLITVDEVAADLKNRFL</sequence>
<evidence type="ECO:0000313" key="1">
    <source>
        <dbReference type="EMBL" id="VDO63651.1"/>
    </source>
</evidence>
<organism evidence="1 2">
    <name type="scientific">Haemonchus placei</name>
    <name type="common">Barber's pole worm</name>
    <dbReference type="NCBI Taxonomy" id="6290"/>
    <lineage>
        <taxon>Eukaryota</taxon>
        <taxon>Metazoa</taxon>
        <taxon>Ecdysozoa</taxon>
        <taxon>Nematoda</taxon>
        <taxon>Chromadorea</taxon>
        <taxon>Rhabditida</taxon>
        <taxon>Rhabditina</taxon>
        <taxon>Rhabditomorpha</taxon>
        <taxon>Strongyloidea</taxon>
        <taxon>Trichostrongylidae</taxon>
        <taxon>Haemonchus</taxon>
    </lineage>
</organism>
<dbReference type="EMBL" id="UZAF01019796">
    <property type="protein sequence ID" value="VDO63651.1"/>
    <property type="molecule type" value="Genomic_DNA"/>
</dbReference>
<reference evidence="1 2" key="1">
    <citation type="submission" date="2018-11" db="EMBL/GenBank/DDBJ databases">
        <authorList>
            <consortium name="Pathogen Informatics"/>
        </authorList>
    </citation>
    <scope>NUCLEOTIDE SEQUENCE [LARGE SCALE GENOMIC DNA]</scope>
    <source>
        <strain evidence="1 2">MHpl1</strain>
    </source>
</reference>
<evidence type="ECO:0000313" key="2">
    <source>
        <dbReference type="Proteomes" id="UP000268014"/>
    </source>
</evidence>
<accession>A0A3P7WRG8</accession>
<dbReference type="Proteomes" id="UP000268014">
    <property type="component" value="Unassembled WGS sequence"/>
</dbReference>
<gene>
    <name evidence="1" type="ORF">HPLM_LOCUS17150</name>
</gene>